<dbReference type="PANTHER" id="PTHR32060">
    <property type="entry name" value="TAIL-SPECIFIC PROTEASE"/>
    <property type="match status" value="1"/>
</dbReference>
<feature type="chain" id="PRO_5013122992" description="Tail specific protease domain-containing protein" evidence="1">
    <location>
        <begin position="21"/>
        <end position="692"/>
    </location>
</feature>
<evidence type="ECO:0000313" key="4">
    <source>
        <dbReference type="Proteomes" id="UP000194841"/>
    </source>
</evidence>
<evidence type="ECO:0000259" key="2">
    <source>
        <dbReference type="SMART" id="SM00245"/>
    </source>
</evidence>
<organism evidence="3 4">
    <name type="scientific">Pseudoalteromonas ulvae</name>
    <dbReference type="NCBI Taxonomy" id="107327"/>
    <lineage>
        <taxon>Bacteria</taxon>
        <taxon>Pseudomonadati</taxon>
        <taxon>Pseudomonadota</taxon>
        <taxon>Gammaproteobacteria</taxon>
        <taxon>Alteromonadales</taxon>
        <taxon>Pseudoalteromonadaceae</taxon>
        <taxon>Pseudoalteromonas</taxon>
    </lineage>
</organism>
<dbReference type="Gene3D" id="3.90.226.10">
    <property type="entry name" value="2-enoyl-CoA Hydratase, Chain A, domain 1"/>
    <property type="match status" value="1"/>
</dbReference>
<evidence type="ECO:0000313" key="3">
    <source>
        <dbReference type="EMBL" id="OUL56537.1"/>
    </source>
</evidence>
<dbReference type="PANTHER" id="PTHR32060:SF22">
    <property type="entry name" value="CARBOXYL-TERMINAL-PROCESSING PEPTIDASE 3, CHLOROPLASTIC"/>
    <property type="match status" value="1"/>
</dbReference>
<feature type="domain" description="Tail specific protease" evidence="2">
    <location>
        <begin position="298"/>
        <end position="563"/>
    </location>
</feature>
<dbReference type="SUPFAM" id="SSF52096">
    <property type="entry name" value="ClpP/crotonase"/>
    <property type="match status" value="1"/>
</dbReference>
<protein>
    <recommendedName>
        <fullName evidence="2">Tail specific protease domain-containing protein</fullName>
    </recommendedName>
</protein>
<dbReference type="GO" id="GO:0004175">
    <property type="term" value="F:endopeptidase activity"/>
    <property type="evidence" value="ECO:0007669"/>
    <property type="project" value="TreeGrafter"/>
</dbReference>
<feature type="signal peptide" evidence="1">
    <location>
        <begin position="1"/>
        <end position="20"/>
    </location>
</feature>
<dbReference type="SMART" id="SM00245">
    <property type="entry name" value="TSPc"/>
    <property type="match status" value="1"/>
</dbReference>
<keyword evidence="1" id="KW-0732">Signal</keyword>
<dbReference type="InterPro" id="IPR005151">
    <property type="entry name" value="Tail-specific_protease"/>
</dbReference>
<dbReference type="RefSeq" id="WP_086745506.1">
    <property type="nucleotide sequence ID" value="NZ_MWPV01000006.1"/>
</dbReference>
<dbReference type="InterPro" id="IPR029045">
    <property type="entry name" value="ClpP/crotonase-like_dom_sf"/>
</dbReference>
<dbReference type="Pfam" id="PF03572">
    <property type="entry name" value="Peptidase_S41"/>
    <property type="match status" value="1"/>
</dbReference>
<dbReference type="GO" id="GO:0008236">
    <property type="term" value="F:serine-type peptidase activity"/>
    <property type="evidence" value="ECO:0007669"/>
    <property type="project" value="InterPro"/>
</dbReference>
<dbReference type="EMBL" id="MWPV01000006">
    <property type="protein sequence ID" value="OUL56537.1"/>
    <property type="molecule type" value="Genomic_DNA"/>
</dbReference>
<proteinExistence type="predicted"/>
<accession>A0A244CLP7</accession>
<dbReference type="AlphaFoldDB" id="A0A244CLP7"/>
<dbReference type="OrthoDB" id="3275712at2"/>
<name>A0A244CLP7_PSEDV</name>
<sequence length="692" mass="75518">MKFKALSVALAFAVPTMVNAFELLPLKEVREQVRFVELTDIEKVTLVEQAKLVLEQIYVNQHQKNEYYGVSPTADGHLDPIKTINDIAANVAHLSTAQLHTQLSQLFISQRDLHLNYTLPAPFGEHQSYLPFNFDRVTHNGDEFAVALSSVWGSFAARFPGQPVPQVGDLVVAYQGEPIAQAVKSRQAKSAGANPYAGFARTLNDMRFQSHRSTTLPQDDTVTVTLESASTGELYDVTVDWLLYHPVKIGGAAIAENTSDQAKNDSADNSPIINSDAQALLEILPQSAQTQSYYDGFELARDTEIQMGEIAPSPVSAWPANNRAPGGAYYFDTVNYKGQTIGYLNISTFAPQLNWVNELFGIRDVVAAAQNTTDALVIDVRNNGGGYVLLSEMLPQLFIPQETKAHDYRLLNSPLNQYIYTQTAYGQSEPEFAAALAEVAGTDTKYSRNVPLTPSFYANSFKQVYSKPVAVLSNARSYSATDLFVCGMQDNDAAVIYGEDPQTGAGGASVRTHSSFIADFGAPFAALPQDISIRSSYMQTVRFGHHAGQLIEDYGCIADVRVDRTQADIVTLNQTQQEKVLDGLLSQAKARASGTPLAADASGLAVSAEQLILPVRMKNTGLVRISVASSLFVEPITLTTQYVGVYGNERVYNLQLPAELAGLKGAATYLFLEGLDEGKQPLWNTKQLLRIN</sequence>
<dbReference type="Proteomes" id="UP000194841">
    <property type="component" value="Unassembled WGS sequence"/>
</dbReference>
<comment type="caution">
    <text evidence="3">The sequence shown here is derived from an EMBL/GenBank/DDBJ whole genome shotgun (WGS) entry which is preliminary data.</text>
</comment>
<gene>
    <name evidence="3" type="ORF">B1199_17920</name>
</gene>
<keyword evidence="4" id="KW-1185">Reference proteome</keyword>
<evidence type="ECO:0000256" key="1">
    <source>
        <dbReference type="SAM" id="SignalP"/>
    </source>
</evidence>
<dbReference type="GO" id="GO:0006508">
    <property type="term" value="P:proteolysis"/>
    <property type="evidence" value="ECO:0007669"/>
    <property type="project" value="InterPro"/>
</dbReference>
<reference evidence="3 4" key="1">
    <citation type="submission" date="2017-02" db="EMBL/GenBank/DDBJ databases">
        <title>Pseudoalteromonas ulvae TC14 Genome.</title>
        <authorList>
            <person name="Molmeret M."/>
        </authorList>
    </citation>
    <scope>NUCLEOTIDE SEQUENCE [LARGE SCALE GENOMIC DNA]</scope>
    <source>
        <strain evidence="3">TC14</strain>
    </source>
</reference>